<dbReference type="GO" id="GO:0005524">
    <property type="term" value="F:ATP binding"/>
    <property type="evidence" value="ECO:0007669"/>
    <property type="project" value="UniProtKB-KW"/>
</dbReference>
<evidence type="ECO:0000259" key="1">
    <source>
        <dbReference type="Pfam" id="PF00005"/>
    </source>
</evidence>
<dbReference type="SUPFAM" id="SSF52540">
    <property type="entry name" value="P-loop containing nucleoside triphosphate hydrolases"/>
    <property type="match status" value="1"/>
</dbReference>
<dbReference type="InterPro" id="IPR003439">
    <property type="entry name" value="ABC_transporter-like_ATP-bd"/>
</dbReference>
<dbReference type="EMBL" id="JACIFP010000001">
    <property type="protein sequence ID" value="MBB4133582.1"/>
    <property type="molecule type" value="Genomic_DNA"/>
</dbReference>
<gene>
    <name evidence="2" type="ORF">BKA16_000134</name>
</gene>
<proteinExistence type="predicted"/>
<comment type="caution">
    <text evidence="2">The sequence shown here is derived from an EMBL/GenBank/DDBJ whole genome shotgun (WGS) entry which is preliminary data.</text>
</comment>
<dbReference type="GO" id="GO:0016887">
    <property type="term" value="F:ATP hydrolysis activity"/>
    <property type="evidence" value="ECO:0007669"/>
    <property type="project" value="InterPro"/>
</dbReference>
<accession>A0A840EPF8</accession>
<dbReference type="Proteomes" id="UP000551501">
    <property type="component" value="Unassembled WGS sequence"/>
</dbReference>
<keyword evidence="3" id="KW-1185">Reference proteome</keyword>
<name>A0A840EPF8_9ACTN</name>
<sequence>MTSAQQTWAVVARGLEKTSVYGPLDLDIPVGGLTVLTGPAGSGRTCLLLTLAGRMKPKSGDLSVMGETRPKRIFARAAIGAVDDLDAVYDAVTVGALVTEKRRWDAPWYRLIVSSAQSVEDVCRPVFGPLPVPDPKAYVEDLSELDVFLLRVALANTKRPPLLVAGAVDQLSSTADQYTALARLVELGREQTVITATSNPVDDVGQRLVLETPGLTPNDLIHNEGTN</sequence>
<organism evidence="2 3">
    <name type="scientific">Gordonia humi</name>
    <dbReference type="NCBI Taxonomy" id="686429"/>
    <lineage>
        <taxon>Bacteria</taxon>
        <taxon>Bacillati</taxon>
        <taxon>Actinomycetota</taxon>
        <taxon>Actinomycetes</taxon>
        <taxon>Mycobacteriales</taxon>
        <taxon>Gordoniaceae</taxon>
        <taxon>Gordonia</taxon>
    </lineage>
</organism>
<dbReference type="Pfam" id="PF00005">
    <property type="entry name" value="ABC_tran"/>
    <property type="match status" value="1"/>
</dbReference>
<dbReference type="AlphaFoldDB" id="A0A840EPF8"/>
<dbReference type="InterPro" id="IPR027417">
    <property type="entry name" value="P-loop_NTPase"/>
</dbReference>
<evidence type="ECO:0000313" key="3">
    <source>
        <dbReference type="Proteomes" id="UP000551501"/>
    </source>
</evidence>
<dbReference type="RefSeq" id="WP_183368759.1">
    <property type="nucleotide sequence ID" value="NZ_BAABHL010000113.1"/>
</dbReference>
<dbReference type="Gene3D" id="3.40.50.300">
    <property type="entry name" value="P-loop containing nucleotide triphosphate hydrolases"/>
    <property type="match status" value="1"/>
</dbReference>
<keyword evidence="2" id="KW-0067">ATP-binding</keyword>
<reference evidence="2 3" key="1">
    <citation type="submission" date="2020-08" db="EMBL/GenBank/DDBJ databases">
        <title>Sequencing the genomes of 1000 actinobacteria strains.</title>
        <authorList>
            <person name="Klenk H.-P."/>
        </authorList>
    </citation>
    <scope>NUCLEOTIDE SEQUENCE [LARGE SCALE GENOMIC DNA]</scope>
    <source>
        <strain evidence="2 3">DSM 45298</strain>
    </source>
</reference>
<keyword evidence="2" id="KW-0547">Nucleotide-binding</keyword>
<evidence type="ECO:0000313" key="2">
    <source>
        <dbReference type="EMBL" id="MBB4133582.1"/>
    </source>
</evidence>
<feature type="domain" description="ABC transporter" evidence="1">
    <location>
        <begin position="23"/>
        <end position="185"/>
    </location>
</feature>
<protein>
    <submittedName>
        <fullName evidence="2">Energy-coupling factor transporter ATP-binding protein EcfA2</fullName>
    </submittedName>
</protein>